<accession>A0A2D2DSK3</accession>
<proteinExistence type="predicted"/>
<evidence type="ECO:0000313" key="1">
    <source>
        <dbReference type="EMBL" id="ATQ77926.1"/>
    </source>
</evidence>
<dbReference type="KEGG" id="mass:CR152_28050"/>
<gene>
    <name evidence="1" type="ORF">CR152_28050</name>
</gene>
<sequence>MKCILANAFHFEFNLKIGVIMNKQSKQRIQLKTVSIVVGLLAGLGGMNASAQSLPSSKATFAYTSLTVLPPCSSGSATGCAGNGSDGWTSILKQQLKTANQKDLFINASLQCGIVTDTTVKSTNGSLDTAEARGTVRVKVKITAPSGAVSYAQPSTGQDATNTTGDGIVFCDRVQTLKARFSGLNCKADLTTGAVTCADPEELQLILKTLNANAFNFVAPGVSSGVTTIEVLARSSASASATGTNGSLGSANAFIGAGSVAIEEVRMIKGNTGETISF</sequence>
<dbReference type="AlphaFoldDB" id="A0A2D2DSK3"/>
<keyword evidence="2" id="KW-1185">Reference proteome</keyword>
<protein>
    <submittedName>
        <fullName evidence="1">Uncharacterized protein</fullName>
    </submittedName>
</protein>
<dbReference type="Proteomes" id="UP000229897">
    <property type="component" value="Chromosome"/>
</dbReference>
<name>A0A2D2DSK3_9BURK</name>
<dbReference type="EMBL" id="CP024608">
    <property type="protein sequence ID" value="ATQ77926.1"/>
    <property type="molecule type" value="Genomic_DNA"/>
</dbReference>
<evidence type="ECO:0000313" key="2">
    <source>
        <dbReference type="Proteomes" id="UP000229897"/>
    </source>
</evidence>
<organism evidence="1 2">
    <name type="scientific">Massilia violaceinigra</name>
    <dbReference type="NCBI Taxonomy" id="2045208"/>
    <lineage>
        <taxon>Bacteria</taxon>
        <taxon>Pseudomonadati</taxon>
        <taxon>Pseudomonadota</taxon>
        <taxon>Betaproteobacteria</taxon>
        <taxon>Burkholderiales</taxon>
        <taxon>Oxalobacteraceae</taxon>
        <taxon>Telluria group</taxon>
        <taxon>Massilia</taxon>
    </lineage>
</organism>
<reference evidence="1" key="1">
    <citation type="submission" date="2017-10" db="EMBL/GenBank/DDBJ databases">
        <title>Massilia psychrophilum sp. nov., a novel purple-pigmented bacterium isolated from Tianshan glacier, Xinjiang Municipality, China.</title>
        <authorList>
            <person name="Wang H."/>
        </authorList>
    </citation>
    <scope>NUCLEOTIDE SEQUENCE [LARGE SCALE GENOMIC DNA]</scope>
    <source>
        <strain evidence="1">B2</strain>
    </source>
</reference>